<keyword evidence="8 11" id="KW-0472">Membrane</keyword>
<keyword evidence="14" id="KW-1185">Reference proteome</keyword>
<evidence type="ECO:0000256" key="5">
    <source>
        <dbReference type="ARBA" id="ARBA00022946"/>
    </source>
</evidence>
<reference evidence="13" key="1">
    <citation type="journal article" date="2020" name="Stud. Mycol.">
        <title>101 Dothideomycetes genomes: a test case for predicting lifestyles and emergence of pathogens.</title>
        <authorList>
            <person name="Haridas S."/>
            <person name="Albert R."/>
            <person name="Binder M."/>
            <person name="Bloem J."/>
            <person name="Labutti K."/>
            <person name="Salamov A."/>
            <person name="Andreopoulos B."/>
            <person name="Baker S."/>
            <person name="Barry K."/>
            <person name="Bills G."/>
            <person name="Bluhm B."/>
            <person name="Cannon C."/>
            <person name="Castanera R."/>
            <person name="Culley D."/>
            <person name="Daum C."/>
            <person name="Ezra D."/>
            <person name="Gonzalez J."/>
            <person name="Henrissat B."/>
            <person name="Kuo A."/>
            <person name="Liang C."/>
            <person name="Lipzen A."/>
            <person name="Lutzoni F."/>
            <person name="Magnuson J."/>
            <person name="Mondo S."/>
            <person name="Nolan M."/>
            <person name="Ohm R."/>
            <person name="Pangilinan J."/>
            <person name="Park H.-J."/>
            <person name="Ramirez L."/>
            <person name="Alfaro M."/>
            <person name="Sun H."/>
            <person name="Tritt A."/>
            <person name="Yoshinaga Y."/>
            <person name="Zwiers L.-H."/>
            <person name="Turgeon B."/>
            <person name="Goodwin S."/>
            <person name="Spatafora J."/>
            <person name="Crous P."/>
            <person name="Grigoriev I."/>
        </authorList>
    </citation>
    <scope>NUCLEOTIDE SEQUENCE</scope>
    <source>
        <strain evidence="13">CBS 207.26</strain>
    </source>
</reference>
<evidence type="ECO:0000259" key="12">
    <source>
        <dbReference type="Pfam" id="PF02096"/>
    </source>
</evidence>
<comment type="subcellular location">
    <subcellularLocation>
        <location evidence="9">Membrane</location>
        <topology evidence="9">Multi-pass membrane protein</topology>
    </subcellularLocation>
    <subcellularLocation>
        <location evidence="1">Mitochondrion inner membrane</location>
        <topology evidence="1">Multi-pass membrane protein</topology>
    </subcellularLocation>
</comment>
<dbReference type="NCBIfam" id="TIGR03592">
    <property type="entry name" value="yidC_oxa1_cterm"/>
    <property type="match status" value="1"/>
</dbReference>
<evidence type="ECO:0000313" key="13">
    <source>
        <dbReference type="EMBL" id="KAF2191989.1"/>
    </source>
</evidence>
<dbReference type="Proteomes" id="UP000800200">
    <property type="component" value="Unassembled WGS sequence"/>
</dbReference>
<accession>A0A6A6EMM2</accession>
<keyword evidence="7" id="KW-0496">Mitochondrion</keyword>
<dbReference type="GO" id="GO:0005743">
    <property type="term" value="C:mitochondrial inner membrane"/>
    <property type="evidence" value="ECO:0007669"/>
    <property type="project" value="UniProtKB-SubCell"/>
</dbReference>
<dbReference type="PANTHER" id="PTHR12428:SF66">
    <property type="entry name" value="MITOCHONDRIAL INNER MEMBRANE PROTEIN OXA1L"/>
    <property type="match status" value="1"/>
</dbReference>
<gene>
    <name evidence="13" type="ORF">K469DRAFT_655201</name>
</gene>
<evidence type="ECO:0000256" key="6">
    <source>
        <dbReference type="ARBA" id="ARBA00022989"/>
    </source>
</evidence>
<dbReference type="GO" id="GO:0032977">
    <property type="term" value="F:membrane insertase activity"/>
    <property type="evidence" value="ECO:0007669"/>
    <property type="project" value="InterPro"/>
</dbReference>
<keyword evidence="6 11" id="KW-1133">Transmembrane helix</keyword>
<dbReference type="CDD" id="cd20069">
    <property type="entry name" value="5TM_Oxa1-like"/>
    <property type="match status" value="1"/>
</dbReference>
<evidence type="ECO:0000256" key="10">
    <source>
        <dbReference type="SAM" id="MobiDB-lite"/>
    </source>
</evidence>
<dbReference type="AlphaFoldDB" id="A0A6A6EMM2"/>
<evidence type="ECO:0000256" key="7">
    <source>
        <dbReference type="ARBA" id="ARBA00023128"/>
    </source>
</evidence>
<evidence type="ECO:0000313" key="14">
    <source>
        <dbReference type="Proteomes" id="UP000800200"/>
    </source>
</evidence>
<dbReference type="InterPro" id="IPR028055">
    <property type="entry name" value="YidC/Oxa/ALB_C"/>
</dbReference>
<feature type="region of interest" description="Disordered" evidence="10">
    <location>
        <begin position="530"/>
        <end position="564"/>
    </location>
</feature>
<dbReference type="GO" id="GO:0032979">
    <property type="term" value="P:protein insertion into mitochondrial inner membrane from matrix"/>
    <property type="evidence" value="ECO:0007669"/>
    <property type="project" value="TreeGrafter"/>
</dbReference>
<name>A0A6A6EMM2_9PEZI</name>
<evidence type="ECO:0000256" key="11">
    <source>
        <dbReference type="SAM" id="Phobius"/>
    </source>
</evidence>
<keyword evidence="5" id="KW-0809">Transit peptide</keyword>
<proteinExistence type="inferred from homology"/>
<feature type="transmembrane region" description="Helical" evidence="11">
    <location>
        <begin position="348"/>
        <end position="368"/>
    </location>
</feature>
<feature type="region of interest" description="Disordered" evidence="10">
    <location>
        <begin position="459"/>
        <end position="491"/>
    </location>
</feature>
<evidence type="ECO:0000256" key="4">
    <source>
        <dbReference type="ARBA" id="ARBA00022792"/>
    </source>
</evidence>
<dbReference type="Pfam" id="PF02096">
    <property type="entry name" value="60KD_IMP"/>
    <property type="match status" value="1"/>
</dbReference>
<protein>
    <recommendedName>
        <fullName evidence="12">Membrane insertase YidC/Oxa/ALB C-terminal domain-containing protein</fullName>
    </recommendedName>
</protein>
<evidence type="ECO:0000256" key="8">
    <source>
        <dbReference type="ARBA" id="ARBA00023136"/>
    </source>
</evidence>
<evidence type="ECO:0000256" key="1">
    <source>
        <dbReference type="ARBA" id="ARBA00004448"/>
    </source>
</evidence>
<keyword evidence="4" id="KW-0999">Mitochondrion inner membrane</keyword>
<feature type="compositionally biased region" description="Basic and acidic residues" evidence="10">
    <location>
        <begin position="540"/>
        <end position="564"/>
    </location>
</feature>
<dbReference type="PANTHER" id="PTHR12428">
    <property type="entry name" value="OXA1"/>
    <property type="match status" value="1"/>
</dbReference>
<feature type="domain" description="Membrane insertase YidC/Oxa/ALB C-terminal" evidence="12">
    <location>
        <begin position="195"/>
        <end position="386"/>
    </location>
</feature>
<dbReference type="OrthoDB" id="2148490at2759"/>
<feature type="compositionally biased region" description="Basic and acidic residues" evidence="10">
    <location>
        <begin position="470"/>
        <end position="491"/>
    </location>
</feature>
<keyword evidence="3 9" id="KW-0812">Transmembrane</keyword>
<organism evidence="13 14">
    <name type="scientific">Zopfia rhizophila CBS 207.26</name>
    <dbReference type="NCBI Taxonomy" id="1314779"/>
    <lineage>
        <taxon>Eukaryota</taxon>
        <taxon>Fungi</taxon>
        <taxon>Dikarya</taxon>
        <taxon>Ascomycota</taxon>
        <taxon>Pezizomycotina</taxon>
        <taxon>Dothideomycetes</taxon>
        <taxon>Dothideomycetes incertae sedis</taxon>
        <taxon>Zopfiaceae</taxon>
        <taxon>Zopfia</taxon>
    </lineage>
</organism>
<feature type="transmembrane region" description="Helical" evidence="11">
    <location>
        <begin position="193"/>
        <end position="213"/>
    </location>
</feature>
<feature type="region of interest" description="Disordered" evidence="10">
    <location>
        <begin position="88"/>
        <end position="113"/>
    </location>
</feature>
<dbReference type="EMBL" id="ML994616">
    <property type="protein sequence ID" value="KAF2191989.1"/>
    <property type="molecule type" value="Genomic_DNA"/>
</dbReference>
<feature type="compositionally biased region" description="Low complexity" evidence="10">
    <location>
        <begin position="88"/>
        <end position="105"/>
    </location>
</feature>
<evidence type="ECO:0000256" key="2">
    <source>
        <dbReference type="ARBA" id="ARBA00009877"/>
    </source>
</evidence>
<evidence type="ECO:0000256" key="9">
    <source>
        <dbReference type="RuleBase" id="RU003945"/>
    </source>
</evidence>
<comment type="similarity">
    <text evidence="2 9">Belongs to the OXA1/ALB3/YidC family.</text>
</comment>
<evidence type="ECO:0000256" key="3">
    <source>
        <dbReference type="ARBA" id="ARBA00022692"/>
    </source>
</evidence>
<dbReference type="InterPro" id="IPR001708">
    <property type="entry name" value="YidC/ALB3/OXA1/COX18"/>
</dbReference>
<sequence>MLPSRGLRPAHFVPLAPHQSLLIRSNASRKFSTAPRTAALSSPSCRTNPLQSTNWRTGSIIAPALLPTASTVRNWSWYAPWSWGRSTPHPADASPAAPPAGVASPVSPPEPETLVTLQTPELVPGTVDTPPVVDTTLSVVPPESVEGLLESPVDITQIPERIGYLKEIGLDYGWGPTSTIQWILEHIHVYTGFSWGVSIVISTLLIRAALFKLQIGMSDNMARMAAMAPVTKGLTDKITKARMNGDSQGVQTYKTQLGSIYKDAGINPLKGMMLPVTQAVLGIGAFRLIRGMAQLPVPAMKDAGFLWFKDLTVSDPYFILPVMVGGMVHLTARFGGESGASQQNMGPSMRLVMMYVLPLVMTTVGLWMPAGVQISFFLSTLLGVLSGQLFKNPKFRAWLGIAPLPTPQSKAFYEKMIADKIPLSEIQKAKQGKYKYDYQAPAQKVTAAGLSTTRKLNLAPGVTLPPHLANRTEKKTADGEESDYKQGPPKDLKGKVDWIRRNFRPVLMWRRLKNSLANLTGQDDVAAGVEAKRKEKAKRKAEEYEWRRAQKGKKEENEKKKIWM</sequence>